<dbReference type="InterPro" id="IPR008930">
    <property type="entry name" value="Terpenoid_cyclase/PrenylTrfase"/>
</dbReference>
<sequence>MLWRRRRLATDSYKTGAVGADHAGRMPIDVSAAREFMAAHARVLDRRRFELLTDETRGPEGVLAALDGYRNADGGYGWGLEPDLRAPESQPGAALHAFEVFEDIAPATAPQAAALCDWLDGVTLPDGGLPFALPVSTTAGTAPWWASGDPAVSSLQITSVTAAAAHRVAVHDRAVRDHPWLERATRYCLDAIAALEKPPHAYVLAFVVRFLDAVHDTRPRESAELLERVRRFIPADGRVRVEGGTEDEALYPLDFAPLPDRPARALFSPDVIAADLDRLASLQQDDGGWTVDYLQISPAGALDWRGYATVRAVDILRRNGVIR</sequence>
<proteinExistence type="predicted"/>
<evidence type="ECO:0000313" key="2">
    <source>
        <dbReference type="Proteomes" id="UP001165124"/>
    </source>
</evidence>
<gene>
    <name evidence="1" type="ORF">Arub01_25600</name>
</gene>
<accession>A0A9W6PW74</accession>
<organism evidence="1 2">
    <name type="scientific">Actinomadura rubrobrunea</name>
    <dbReference type="NCBI Taxonomy" id="115335"/>
    <lineage>
        <taxon>Bacteria</taxon>
        <taxon>Bacillati</taxon>
        <taxon>Actinomycetota</taxon>
        <taxon>Actinomycetes</taxon>
        <taxon>Streptosporangiales</taxon>
        <taxon>Thermomonosporaceae</taxon>
        <taxon>Actinomadura</taxon>
    </lineage>
</organism>
<evidence type="ECO:0000313" key="1">
    <source>
        <dbReference type="EMBL" id="GLW64316.1"/>
    </source>
</evidence>
<name>A0A9W6PW74_9ACTN</name>
<dbReference type="AlphaFoldDB" id="A0A9W6PW74"/>
<comment type="caution">
    <text evidence="1">The sequence shown here is derived from an EMBL/GenBank/DDBJ whole genome shotgun (WGS) entry which is preliminary data.</text>
</comment>
<dbReference type="Proteomes" id="UP001165124">
    <property type="component" value="Unassembled WGS sequence"/>
</dbReference>
<evidence type="ECO:0008006" key="3">
    <source>
        <dbReference type="Google" id="ProtNLM"/>
    </source>
</evidence>
<dbReference type="SUPFAM" id="SSF48239">
    <property type="entry name" value="Terpenoid cyclases/Protein prenyltransferases"/>
    <property type="match status" value="1"/>
</dbReference>
<dbReference type="EMBL" id="BSRZ01000005">
    <property type="protein sequence ID" value="GLW64316.1"/>
    <property type="molecule type" value="Genomic_DNA"/>
</dbReference>
<keyword evidence="2" id="KW-1185">Reference proteome</keyword>
<reference evidence="1" key="1">
    <citation type="submission" date="2023-02" db="EMBL/GenBank/DDBJ databases">
        <title>Actinomadura rubrobrunea NBRC 14622.</title>
        <authorList>
            <person name="Ichikawa N."/>
            <person name="Sato H."/>
            <person name="Tonouchi N."/>
        </authorList>
    </citation>
    <scope>NUCLEOTIDE SEQUENCE</scope>
    <source>
        <strain evidence="1">NBRC 14622</strain>
    </source>
</reference>
<protein>
    <recommendedName>
        <fullName evidence="3">Prenyltransferase</fullName>
    </recommendedName>
</protein>